<dbReference type="AlphaFoldDB" id="A0A7S1KSQ5"/>
<sequence>MALCSSTSSSSSSSLSALISQIEDFGCCITALQQSIASSSTIQELREERRRALQQRDAIKRAFLEERSLRGKNTDELSISSSSNGSRRIKMARSDSRLLERLEKQFQELRRLLDVDVLDEVAERERQLSRKMREEMYSSAYGMGVQQQGSSASRNGTNRDNEVVQTQQQMQLPIMLSEADASTIEVEKMIARETRDHLLVLESDMDELQSCLQDLNHLVKDQQADLNQIESNVVNANRSIEVGINDIKASKGMSFTETFKKGLNKPMKMWKFASWMPG</sequence>
<protein>
    <recommendedName>
        <fullName evidence="2">t-SNARE coiled-coil homology domain-containing protein</fullName>
    </recommendedName>
</protein>
<evidence type="ECO:0000259" key="2">
    <source>
        <dbReference type="PROSITE" id="PS50192"/>
    </source>
</evidence>
<accession>A0A7S1KSQ5</accession>
<feature type="coiled-coil region" evidence="1">
    <location>
        <begin position="205"/>
        <end position="239"/>
    </location>
</feature>
<organism evidence="3">
    <name type="scientific">Percolomonas cosmopolitus</name>
    <dbReference type="NCBI Taxonomy" id="63605"/>
    <lineage>
        <taxon>Eukaryota</taxon>
        <taxon>Discoba</taxon>
        <taxon>Heterolobosea</taxon>
        <taxon>Tetramitia</taxon>
        <taxon>Eutetramitia</taxon>
        <taxon>Percolomonadidae</taxon>
        <taxon>Percolomonas</taxon>
    </lineage>
</organism>
<feature type="domain" description="T-SNARE coiled-coil homology" evidence="2">
    <location>
        <begin position="188"/>
        <end position="250"/>
    </location>
</feature>
<reference evidence="3" key="1">
    <citation type="submission" date="2021-01" db="EMBL/GenBank/DDBJ databases">
        <authorList>
            <person name="Corre E."/>
            <person name="Pelletier E."/>
            <person name="Niang G."/>
            <person name="Scheremetjew M."/>
            <person name="Finn R."/>
            <person name="Kale V."/>
            <person name="Holt S."/>
            <person name="Cochrane G."/>
            <person name="Meng A."/>
            <person name="Brown T."/>
            <person name="Cohen L."/>
        </authorList>
    </citation>
    <scope>NUCLEOTIDE SEQUENCE</scope>
    <source>
        <strain evidence="3">WS</strain>
    </source>
</reference>
<dbReference type="PROSITE" id="PS50192">
    <property type="entry name" value="T_SNARE"/>
    <property type="match status" value="1"/>
</dbReference>
<dbReference type="SUPFAM" id="SSF58038">
    <property type="entry name" value="SNARE fusion complex"/>
    <property type="match status" value="1"/>
</dbReference>
<evidence type="ECO:0000256" key="1">
    <source>
        <dbReference type="SAM" id="Coils"/>
    </source>
</evidence>
<gene>
    <name evidence="3" type="ORF">PCOS0759_LOCUS7682</name>
</gene>
<dbReference type="InterPro" id="IPR000727">
    <property type="entry name" value="T_SNARE_dom"/>
</dbReference>
<dbReference type="EMBL" id="HBGD01009330">
    <property type="protein sequence ID" value="CAD9084428.1"/>
    <property type="molecule type" value="Transcribed_RNA"/>
</dbReference>
<proteinExistence type="predicted"/>
<feature type="coiled-coil region" evidence="1">
    <location>
        <begin position="92"/>
        <end position="119"/>
    </location>
</feature>
<evidence type="ECO:0000313" key="3">
    <source>
        <dbReference type="EMBL" id="CAD9084428.1"/>
    </source>
</evidence>
<keyword evidence="1" id="KW-0175">Coiled coil</keyword>
<dbReference type="Gene3D" id="1.20.5.110">
    <property type="match status" value="1"/>
</dbReference>
<name>A0A7S1KSQ5_9EUKA</name>